<sequence>MLNLHASVLSPITTFRLNFKQSQRLHNRRSIDMKVTTSHAFFPQHERIAIFELVVTYCCICHCVDHKTQQIVPGGLD</sequence>
<proteinExistence type="predicted"/>
<dbReference type="EMBL" id="GBXM01016552">
    <property type="protein sequence ID" value="JAH92025.1"/>
    <property type="molecule type" value="Transcribed_RNA"/>
</dbReference>
<reference evidence="1" key="1">
    <citation type="submission" date="2014-11" db="EMBL/GenBank/DDBJ databases">
        <authorList>
            <person name="Amaro Gonzalez C."/>
        </authorList>
    </citation>
    <scope>NUCLEOTIDE SEQUENCE</scope>
</reference>
<organism evidence="1">
    <name type="scientific">Anguilla anguilla</name>
    <name type="common">European freshwater eel</name>
    <name type="synonym">Muraena anguilla</name>
    <dbReference type="NCBI Taxonomy" id="7936"/>
    <lineage>
        <taxon>Eukaryota</taxon>
        <taxon>Metazoa</taxon>
        <taxon>Chordata</taxon>
        <taxon>Craniata</taxon>
        <taxon>Vertebrata</taxon>
        <taxon>Euteleostomi</taxon>
        <taxon>Actinopterygii</taxon>
        <taxon>Neopterygii</taxon>
        <taxon>Teleostei</taxon>
        <taxon>Anguilliformes</taxon>
        <taxon>Anguillidae</taxon>
        <taxon>Anguilla</taxon>
    </lineage>
</organism>
<accession>A0A0E9WR21</accession>
<reference evidence="1" key="2">
    <citation type="journal article" date="2015" name="Fish Shellfish Immunol.">
        <title>Early steps in the European eel (Anguilla anguilla)-Vibrio vulnificus interaction in the gills: Role of the RtxA13 toxin.</title>
        <authorList>
            <person name="Callol A."/>
            <person name="Pajuelo D."/>
            <person name="Ebbesson L."/>
            <person name="Teles M."/>
            <person name="MacKenzie S."/>
            <person name="Amaro C."/>
        </authorList>
    </citation>
    <scope>NUCLEOTIDE SEQUENCE</scope>
</reference>
<evidence type="ECO:0000313" key="1">
    <source>
        <dbReference type="EMBL" id="JAH92025.1"/>
    </source>
</evidence>
<name>A0A0E9WR21_ANGAN</name>
<dbReference type="AlphaFoldDB" id="A0A0E9WR21"/>
<protein>
    <submittedName>
        <fullName evidence="1">Uncharacterized protein</fullName>
    </submittedName>
</protein>